<dbReference type="PANTHER" id="PTHR12434:SF6">
    <property type="entry name" value="MEDIATOR OF RNA POLYMERASE II TRANSCRIPTION SUBUNIT 22"/>
    <property type="match status" value="1"/>
</dbReference>
<evidence type="ECO:0000313" key="6">
    <source>
        <dbReference type="EMBL" id="RLN29076.1"/>
    </source>
</evidence>
<dbReference type="STRING" id="4540.A0A3L6SZG4"/>
<organism evidence="6 7">
    <name type="scientific">Panicum miliaceum</name>
    <name type="common">Proso millet</name>
    <name type="synonym">Broomcorn millet</name>
    <dbReference type="NCBI Taxonomy" id="4540"/>
    <lineage>
        <taxon>Eukaryota</taxon>
        <taxon>Viridiplantae</taxon>
        <taxon>Streptophyta</taxon>
        <taxon>Embryophyta</taxon>
        <taxon>Tracheophyta</taxon>
        <taxon>Spermatophyta</taxon>
        <taxon>Magnoliopsida</taxon>
        <taxon>Liliopsida</taxon>
        <taxon>Poales</taxon>
        <taxon>Poaceae</taxon>
        <taxon>PACMAD clade</taxon>
        <taxon>Panicoideae</taxon>
        <taxon>Panicodae</taxon>
        <taxon>Paniceae</taxon>
        <taxon>Panicinae</taxon>
        <taxon>Panicum</taxon>
        <taxon>Panicum sect. Panicum</taxon>
    </lineage>
</organism>
<dbReference type="Proteomes" id="UP000275267">
    <property type="component" value="Unassembled WGS sequence"/>
</dbReference>
<keyword evidence="7" id="KW-1185">Reference proteome</keyword>
<comment type="caution">
    <text evidence="6">The sequence shown here is derived from an EMBL/GenBank/DDBJ whole genome shotgun (WGS) entry which is preliminary data.</text>
</comment>
<keyword evidence="3" id="KW-0804">Transcription</keyword>
<accession>A0A3L6SZG4</accession>
<feature type="region of interest" description="Disordered" evidence="5">
    <location>
        <begin position="17"/>
        <end position="76"/>
    </location>
</feature>
<dbReference type="PANTHER" id="PTHR12434">
    <property type="entry name" value="MEDIATOR OF RNA POLYMERASE II TRANSCRIPTION SUBUNIT 22"/>
    <property type="match status" value="1"/>
</dbReference>
<gene>
    <name evidence="6" type="ORF">C2845_PM05G02840</name>
</gene>
<reference evidence="7" key="1">
    <citation type="journal article" date="2019" name="Nat. Commun.">
        <title>The genome of broomcorn millet.</title>
        <authorList>
            <person name="Zou C."/>
            <person name="Miki D."/>
            <person name="Li D."/>
            <person name="Tang Q."/>
            <person name="Xiao L."/>
            <person name="Rajput S."/>
            <person name="Deng P."/>
            <person name="Jia W."/>
            <person name="Huang R."/>
            <person name="Zhang M."/>
            <person name="Sun Y."/>
            <person name="Hu J."/>
            <person name="Fu X."/>
            <person name="Schnable P.S."/>
            <person name="Li F."/>
            <person name="Zhang H."/>
            <person name="Feng B."/>
            <person name="Zhu X."/>
            <person name="Liu R."/>
            <person name="Schnable J.C."/>
            <person name="Zhu J.-K."/>
            <person name="Zhang H."/>
        </authorList>
    </citation>
    <scope>NUCLEOTIDE SEQUENCE [LARGE SCALE GENOMIC DNA]</scope>
</reference>
<keyword evidence="4" id="KW-0539">Nucleus</keyword>
<comment type="subcellular location">
    <subcellularLocation>
        <location evidence="1">Nucleus</location>
    </subcellularLocation>
</comment>
<proteinExistence type="predicted"/>
<sequence>MNAKSWTMNKYKLVLGAMEPRFGLSSESRSNRRPFPRRHGRHSRQPTSRSGCHPRDEGSGAGSAPGPTAAAAQKQKSLLQKADADVSSLVDNLSSLINISRVSDPPVRNSQEAFQMEMRAARMVRTCSLPTRR</sequence>
<evidence type="ECO:0000313" key="7">
    <source>
        <dbReference type="Proteomes" id="UP000275267"/>
    </source>
</evidence>
<dbReference type="AlphaFoldDB" id="A0A3L6SZG4"/>
<dbReference type="GO" id="GO:0003712">
    <property type="term" value="F:transcription coregulator activity"/>
    <property type="evidence" value="ECO:0007669"/>
    <property type="project" value="InterPro"/>
</dbReference>
<dbReference type="Pfam" id="PF06179">
    <property type="entry name" value="Med22"/>
    <property type="match status" value="1"/>
</dbReference>
<dbReference type="GO" id="GO:0006357">
    <property type="term" value="P:regulation of transcription by RNA polymerase II"/>
    <property type="evidence" value="ECO:0007669"/>
    <property type="project" value="InterPro"/>
</dbReference>
<protein>
    <submittedName>
        <fullName evidence="6">Uncharacterized protein</fullName>
    </submittedName>
</protein>
<dbReference type="InterPro" id="IPR009332">
    <property type="entry name" value="Med22"/>
</dbReference>
<evidence type="ECO:0000256" key="4">
    <source>
        <dbReference type="ARBA" id="ARBA00023242"/>
    </source>
</evidence>
<evidence type="ECO:0000256" key="2">
    <source>
        <dbReference type="ARBA" id="ARBA00023015"/>
    </source>
</evidence>
<dbReference type="EMBL" id="PQIB02000003">
    <property type="protein sequence ID" value="RLN29076.1"/>
    <property type="molecule type" value="Genomic_DNA"/>
</dbReference>
<feature type="compositionally biased region" description="Basic residues" evidence="5">
    <location>
        <begin position="31"/>
        <end position="44"/>
    </location>
</feature>
<evidence type="ECO:0000256" key="5">
    <source>
        <dbReference type="SAM" id="MobiDB-lite"/>
    </source>
</evidence>
<evidence type="ECO:0000256" key="1">
    <source>
        <dbReference type="ARBA" id="ARBA00004123"/>
    </source>
</evidence>
<evidence type="ECO:0000256" key="3">
    <source>
        <dbReference type="ARBA" id="ARBA00023163"/>
    </source>
</evidence>
<dbReference type="GO" id="GO:0016592">
    <property type="term" value="C:mediator complex"/>
    <property type="evidence" value="ECO:0007669"/>
    <property type="project" value="InterPro"/>
</dbReference>
<keyword evidence="2" id="KW-0805">Transcription regulation</keyword>
<name>A0A3L6SZG4_PANMI</name>
<feature type="compositionally biased region" description="Low complexity" evidence="5">
    <location>
        <begin position="62"/>
        <end position="76"/>
    </location>
</feature>